<organism evidence="1 2">
    <name type="scientific">Stereocaulon virgatum</name>
    <dbReference type="NCBI Taxonomy" id="373712"/>
    <lineage>
        <taxon>Eukaryota</taxon>
        <taxon>Fungi</taxon>
        <taxon>Dikarya</taxon>
        <taxon>Ascomycota</taxon>
        <taxon>Pezizomycotina</taxon>
        <taxon>Lecanoromycetes</taxon>
        <taxon>OSLEUM clade</taxon>
        <taxon>Lecanoromycetidae</taxon>
        <taxon>Lecanorales</taxon>
        <taxon>Lecanorineae</taxon>
        <taxon>Stereocaulaceae</taxon>
        <taxon>Stereocaulon</taxon>
    </lineage>
</organism>
<name>A0ABR4A1B1_9LECA</name>
<gene>
    <name evidence="1" type="ORF">N7G274_008372</name>
</gene>
<dbReference type="Proteomes" id="UP001590950">
    <property type="component" value="Unassembled WGS sequence"/>
</dbReference>
<protein>
    <submittedName>
        <fullName evidence="1">Uncharacterized protein</fullName>
    </submittedName>
</protein>
<accession>A0ABR4A1B1</accession>
<keyword evidence="2" id="KW-1185">Reference proteome</keyword>
<dbReference type="EMBL" id="JBEFKJ010000029">
    <property type="protein sequence ID" value="KAL2038850.1"/>
    <property type="molecule type" value="Genomic_DNA"/>
</dbReference>
<comment type="caution">
    <text evidence="1">The sequence shown here is derived from an EMBL/GenBank/DDBJ whole genome shotgun (WGS) entry which is preliminary data.</text>
</comment>
<evidence type="ECO:0000313" key="2">
    <source>
        <dbReference type="Proteomes" id="UP001590950"/>
    </source>
</evidence>
<reference evidence="1 2" key="1">
    <citation type="submission" date="2024-09" db="EMBL/GenBank/DDBJ databases">
        <title>Rethinking Asexuality: The Enigmatic Case of Functional Sexual Genes in Lepraria (Stereocaulaceae).</title>
        <authorList>
            <person name="Doellman M."/>
            <person name="Sun Y."/>
            <person name="Barcenas-Pena A."/>
            <person name="Lumbsch H.T."/>
            <person name="Grewe F."/>
        </authorList>
    </citation>
    <scope>NUCLEOTIDE SEQUENCE [LARGE SCALE GENOMIC DNA]</scope>
    <source>
        <strain evidence="1 2">Mercado 3170</strain>
    </source>
</reference>
<proteinExistence type="predicted"/>
<sequence length="163" mass="18117">MFTSLLHASFGRIPSTQTQQLSCNCMSVTTSHRLRQVGASDQFSIALADRPSVRPIHPHPLLPAGSSPQTFKATRIKCTPSSSPMLHSLLSLLHNDNNRQNHNSKHKGEPYQYTITKLSPIPRRPRNPTSLSIHPTVTITLTPSTSNSTLQHRRAELRIARNS</sequence>
<evidence type="ECO:0000313" key="1">
    <source>
        <dbReference type="EMBL" id="KAL2038850.1"/>
    </source>
</evidence>